<dbReference type="GeneID" id="111248492"/>
<evidence type="ECO:0000259" key="2">
    <source>
        <dbReference type="SMART" id="SM01131"/>
    </source>
</evidence>
<dbReference type="EnsemblMetazoa" id="XM_022800969">
    <property type="protein sequence ID" value="XP_022656704"/>
    <property type="gene ID" value="LOC111248492"/>
</dbReference>
<dbReference type="PANTHER" id="PTHR12112">
    <property type="entry name" value="BNIP - RELATED"/>
    <property type="match status" value="1"/>
</dbReference>
<evidence type="ECO:0000313" key="4">
    <source>
        <dbReference type="Proteomes" id="UP000594260"/>
    </source>
</evidence>
<proteinExistence type="inferred from homology"/>
<dbReference type="InterPro" id="IPR038222">
    <property type="entry name" value="DHHA2_dom_sf"/>
</dbReference>
<dbReference type="Gene3D" id="3.10.310.20">
    <property type="entry name" value="DHHA2 domain"/>
    <property type="match status" value="1"/>
</dbReference>
<dbReference type="SMART" id="SM01131">
    <property type="entry name" value="DHHA2"/>
    <property type="match status" value="1"/>
</dbReference>
<dbReference type="PANTHER" id="PTHR12112:SF39">
    <property type="entry name" value="EG:152A3.5 PROTEIN (FBGN0003116_PN PROTEIN)"/>
    <property type="match status" value="1"/>
</dbReference>
<dbReference type="Proteomes" id="UP000594260">
    <property type="component" value="Unplaced"/>
</dbReference>
<dbReference type="InterPro" id="IPR004097">
    <property type="entry name" value="DHHA2"/>
</dbReference>
<dbReference type="InterPro" id="IPR038763">
    <property type="entry name" value="DHH_sf"/>
</dbReference>
<accession>A0A7M7JTU3</accession>
<dbReference type="Pfam" id="PF02833">
    <property type="entry name" value="DHHA2"/>
    <property type="match status" value="1"/>
</dbReference>
<dbReference type="AlphaFoldDB" id="A0A7M7JTU3"/>
<dbReference type="SUPFAM" id="SSF64182">
    <property type="entry name" value="DHH phosphoesterases"/>
    <property type="match status" value="1"/>
</dbReference>
<sequence length="328" mass="36405">MAMGLSSYLGSVRQALSTQAATTRNVHVVIGNEACDLDSAVSAVAKKLEVTLVDHNVVPKCLETINDAVVRVIDHHKWEASFTSPIDKKIEMVGSCATLVGEKLLADHRELADETITKLLLSTIIVDTVNFSKSANKATPKDEKVFKELLSFAPNIDWDSEFVQIKEAKSSVSWMAVRDLLRKDLKVISENELTITVSTVPVSLKSLLAMSNFRADLEFFRQQQKANAVIVMTTTTKMQDSEQDCMQREMLIHAKIDPLREALVDYLKRFDQPLLDLEEITSCSTIYSQHPASSVFIQKNVGASRKVVLPAVRLFAASYKISSEQDSA</sequence>
<organism evidence="3 4">
    <name type="scientific">Varroa destructor</name>
    <name type="common">Honeybee mite</name>
    <dbReference type="NCBI Taxonomy" id="109461"/>
    <lineage>
        <taxon>Eukaryota</taxon>
        <taxon>Metazoa</taxon>
        <taxon>Ecdysozoa</taxon>
        <taxon>Arthropoda</taxon>
        <taxon>Chelicerata</taxon>
        <taxon>Arachnida</taxon>
        <taxon>Acari</taxon>
        <taxon>Parasitiformes</taxon>
        <taxon>Mesostigmata</taxon>
        <taxon>Gamasina</taxon>
        <taxon>Dermanyssoidea</taxon>
        <taxon>Varroidae</taxon>
        <taxon>Varroa</taxon>
    </lineage>
</organism>
<name>A0A7M7JTU3_VARDE</name>
<dbReference type="RefSeq" id="XP_022656704.1">
    <property type="nucleotide sequence ID" value="XM_022800969.1"/>
</dbReference>
<evidence type="ECO:0000313" key="3">
    <source>
        <dbReference type="EnsemblMetazoa" id="XP_022656704"/>
    </source>
</evidence>
<dbReference type="GO" id="GO:0004309">
    <property type="term" value="F:exopolyphosphatase activity"/>
    <property type="evidence" value="ECO:0007669"/>
    <property type="project" value="TreeGrafter"/>
</dbReference>
<reference evidence="3" key="1">
    <citation type="submission" date="2021-01" db="UniProtKB">
        <authorList>
            <consortium name="EnsemblMetazoa"/>
        </authorList>
    </citation>
    <scope>IDENTIFICATION</scope>
</reference>
<feature type="domain" description="DHHA2" evidence="2">
    <location>
        <begin position="162"/>
        <end position="316"/>
    </location>
</feature>
<evidence type="ECO:0000256" key="1">
    <source>
        <dbReference type="ARBA" id="ARBA00010331"/>
    </source>
</evidence>
<dbReference type="GO" id="GO:0005737">
    <property type="term" value="C:cytoplasm"/>
    <property type="evidence" value="ECO:0007669"/>
    <property type="project" value="InterPro"/>
</dbReference>
<keyword evidence="4" id="KW-1185">Reference proteome</keyword>
<dbReference type="Gene3D" id="3.90.1640.10">
    <property type="entry name" value="inorganic pyrophosphatase (n-terminal core)"/>
    <property type="match status" value="2"/>
</dbReference>
<comment type="similarity">
    <text evidence="1">Belongs to the PPase class C family. Prune subfamily.</text>
</comment>
<protein>
    <recommendedName>
        <fullName evidence="2">DHHA2 domain-containing protein</fullName>
    </recommendedName>
</protein>